<dbReference type="OrthoDB" id="2689114at2759"/>
<accession>A0A0C9TML6</accession>
<evidence type="ECO:0000313" key="1">
    <source>
        <dbReference type="EMBL" id="KIJ09022.1"/>
    </source>
</evidence>
<dbReference type="EMBL" id="KN819519">
    <property type="protein sequence ID" value="KIJ09022.1"/>
    <property type="molecule type" value="Genomic_DNA"/>
</dbReference>
<dbReference type="Proteomes" id="UP000053647">
    <property type="component" value="Unassembled WGS sequence"/>
</dbReference>
<dbReference type="HOGENOM" id="CLU_1161464_0_0_1"/>
<sequence>MSSSNSAVAFLLPVKRFSYRASVKTGSEAAAVVDSFSNVILSVAQGTEIVDLLNALFREPHSCVSQTMHQQLCRMITPGSDVFLDDVTCAQAQSRPRHGAAILTWRELPTTSPFRKTTAFTISFFLRTSPPFSAVDLTSLLFYFINTYGSNHLPDGPRGGPIQHFGFALRPDGICGILLCGPALRLAFLSVCANAQREPESYTVSGWPVTMWPASAQYARHPYQVHLAFRVAKRLRVLF</sequence>
<proteinExistence type="predicted"/>
<organism evidence="1 2">
    <name type="scientific">Paxillus involutus ATCC 200175</name>
    <dbReference type="NCBI Taxonomy" id="664439"/>
    <lineage>
        <taxon>Eukaryota</taxon>
        <taxon>Fungi</taxon>
        <taxon>Dikarya</taxon>
        <taxon>Basidiomycota</taxon>
        <taxon>Agaricomycotina</taxon>
        <taxon>Agaricomycetes</taxon>
        <taxon>Agaricomycetidae</taxon>
        <taxon>Boletales</taxon>
        <taxon>Paxilineae</taxon>
        <taxon>Paxillaceae</taxon>
        <taxon>Paxillus</taxon>
    </lineage>
</organism>
<keyword evidence="2" id="KW-1185">Reference proteome</keyword>
<protein>
    <submittedName>
        <fullName evidence="1">Uncharacterized protein</fullName>
    </submittedName>
</protein>
<gene>
    <name evidence="1" type="ORF">PAXINDRAFT_17886</name>
</gene>
<name>A0A0C9TML6_PAXIN</name>
<reference evidence="1 2" key="1">
    <citation type="submission" date="2014-06" db="EMBL/GenBank/DDBJ databases">
        <authorList>
            <consortium name="DOE Joint Genome Institute"/>
            <person name="Kuo A."/>
            <person name="Kohler A."/>
            <person name="Nagy L.G."/>
            <person name="Floudas D."/>
            <person name="Copeland A."/>
            <person name="Barry K.W."/>
            <person name="Cichocki N."/>
            <person name="Veneault-Fourrey C."/>
            <person name="LaButti K."/>
            <person name="Lindquist E.A."/>
            <person name="Lipzen A."/>
            <person name="Lundell T."/>
            <person name="Morin E."/>
            <person name="Murat C."/>
            <person name="Sun H."/>
            <person name="Tunlid A."/>
            <person name="Henrissat B."/>
            <person name="Grigoriev I.V."/>
            <person name="Hibbett D.S."/>
            <person name="Martin F."/>
            <person name="Nordberg H.P."/>
            <person name="Cantor M.N."/>
            <person name="Hua S.X."/>
        </authorList>
    </citation>
    <scope>NUCLEOTIDE SEQUENCE [LARGE SCALE GENOMIC DNA]</scope>
    <source>
        <strain evidence="1 2">ATCC 200175</strain>
    </source>
</reference>
<evidence type="ECO:0000313" key="2">
    <source>
        <dbReference type="Proteomes" id="UP000053647"/>
    </source>
</evidence>
<dbReference type="AlphaFoldDB" id="A0A0C9TML6"/>
<reference evidence="2" key="2">
    <citation type="submission" date="2015-01" db="EMBL/GenBank/DDBJ databases">
        <title>Evolutionary Origins and Diversification of the Mycorrhizal Mutualists.</title>
        <authorList>
            <consortium name="DOE Joint Genome Institute"/>
            <consortium name="Mycorrhizal Genomics Consortium"/>
            <person name="Kohler A."/>
            <person name="Kuo A."/>
            <person name="Nagy L.G."/>
            <person name="Floudas D."/>
            <person name="Copeland A."/>
            <person name="Barry K.W."/>
            <person name="Cichocki N."/>
            <person name="Veneault-Fourrey C."/>
            <person name="LaButti K."/>
            <person name="Lindquist E.A."/>
            <person name="Lipzen A."/>
            <person name="Lundell T."/>
            <person name="Morin E."/>
            <person name="Murat C."/>
            <person name="Riley R."/>
            <person name="Ohm R."/>
            <person name="Sun H."/>
            <person name="Tunlid A."/>
            <person name="Henrissat B."/>
            <person name="Grigoriev I.V."/>
            <person name="Hibbett D.S."/>
            <person name="Martin F."/>
        </authorList>
    </citation>
    <scope>NUCLEOTIDE SEQUENCE [LARGE SCALE GENOMIC DNA]</scope>
    <source>
        <strain evidence="2">ATCC 200175</strain>
    </source>
</reference>